<gene>
    <name evidence="2" type="ORF">IU459_11920</name>
</gene>
<evidence type="ECO:0000313" key="2">
    <source>
        <dbReference type="EMBL" id="MBF6298248.1"/>
    </source>
</evidence>
<reference evidence="2 3" key="1">
    <citation type="submission" date="2020-10" db="EMBL/GenBank/DDBJ databases">
        <title>Identification of Nocardia species via Next-generation sequencing and recognition of intraspecies genetic diversity.</title>
        <authorList>
            <person name="Li P."/>
            <person name="Li P."/>
            <person name="Lu B."/>
        </authorList>
    </citation>
    <scope>NUCLEOTIDE SEQUENCE [LARGE SCALE GENOMIC DNA]</scope>
    <source>
        <strain evidence="2 3">BJ06-0157</strain>
    </source>
</reference>
<dbReference type="Proteomes" id="UP000702209">
    <property type="component" value="Unassembled WGS sequence"/>
</dbReference>
<name>A0ABS0CR27_9NOCA</name>
<feature type="region of interest" description="Disordered" evidence="1">
    <location>
        <begin position="194"/>
        <end position="218"/>
    </location>
</feature>
<dbReference type="RefSeq" id="WP_195129557.1">
    <property type="nucleotide sequence ID" value="NZ_JADLQX010000007.1"/>
</dbReference>
<protein>
    <submittedName>
        <fullName evidence="2">Uncharacterized protein</fullName>
    </submittedName>
</protein>
<comment type="caution">
    <text evidence="2">The sequence shown here is derived from an EMBL/GenBank/DDBJ whole genome shotgun (WGS) entry which is preliminary data.</text>
</comment>
<feature type="compositionally biased region" description="Basic and acidic residues" evidence="1">
    <location>
        <begin position="206"/>
        <end position="218"/>
    </location>
</feature>
<evidence type="ECO:0000256" key="1">
    <source>
        <dbReference type="SAM" id="MobiDB-lite"/>
    </source>
</evidence>
<dbReference type="EMBL" id="JADLQX010000007">
    <property type="protein sequence ID" value="MBF6298248.1"/>
    <property type="molecule type" value="Genomic_DNA"/>
</dbReference>
<organism evidence="2 3">
    <name type="scientific">Nocardia amamiensis</name>
    <dbReference type="NCBI Taxonomy" id="404578"/>
    <lineage>
        <taxon>Bacteria</taxon>
        <taxon>Bacillati</taxon>
        <taxon>Actinomycetota</taxon>
        <taxon>Actinomycetes</taxon>
        <taxon>Mycobacteriales</taxon>
        <taxon>Nocardiaceae</taxon>
        <taxon>Nocardia</taxon>
    </lineage>
</organism>
<proteinExistence type="predicted"/>
<sequence length="218" mass="24515">MVTACGAQAADDPEFRDRYQLPITEDQIAIKPAGIDFYELIAARNDEALRALDAALGRSLTFAVTGMPFVYRPPRPQLPAGQAADRRALPWGDSAYTSIRFPRWLPGGTALDPDTGWMYGPPSNGLTPSSEGPRRAAEALTRTMRKQHERWARERRPQWEAVIGDRPWNPPHLPFEPGTRIGWQDEHGVVHTGTVDDQHPIGSDGWEMHVTWDRDEDR</sequence>
<evidence type="ECO:0000313" key="3">
    <source>
        <dbReference type="Proteomes" id="UP000702209"/>
    </source>
</evidence>
<keyword evidence="3" id="KW-1185">Reference proteome</keyword>
<accession>A0ABS0CR27</accession>